<dbReference type="EMBL" id="MEUV01000040">
    <property type="protein sequence ID" value="OGC45388.1"/>
    <property type="molecule type" value="Genomic_DNA"/>
</dbReference>
<dbReference type="Pfam" id="PF00534">
    <property type="entry name" value="Glycos_transf_1"/>
    <property type="match status" value="1"/>
</dbReference>
<feature type="domain" description="Glycosyl transferase family 1" evidence="2">
    <location>
        <begin position="241"/>
        <end position="409"/>
    </location>
</feature>
<evidence type="ECO:0000259" key="2">
    <source>
        <dbReference type="Pfam" id="PF00534"/>
    </source>
</evidence>
<name>A0A1F4UK80_UNCKA</name>
<sequence>MKKDKVLILTALPFKINGNQSLPRFIKMFLDKDFTTNLYTSAISKNILNDPNFEIVSIPSLHEWLLNIKKTKNIPKKLNQTTNMKQNKFFKIKSDDVLPPFGALNIKTAVSKWFLFIIYIIDNLLLFLYLLILKNKFIKSFDLIIGYECGYTHAAKLLSKIFHKKYISKYQGTVLKSVSHNLTTARIFFPYNYFGINKSDLCIMVDDGTDGEFYARARGCKNIYFQPHGVATEVYDNIDKKLFDFTDYENKFIIFNNASGSNWKRVDRIVRSLQYLPSEIKNKIIILSTYNGPDKQELNWYTQQIKVDSCVEFLENIDYITSNFLIRNSNLLIMTNDMSNLGNPVLEAIYFGIPIISIDDGSLNKYIANGKNAILINLDKNFDINMADAITKCVSDTKFYNSLKENSKNNNSVFSLSDQQKKEYARIVKVINSHD</sequence>
<evidence type="ECO:0000313" key="4">
    <source>
        <dbReference type="Proteomes" id="UP000178615"/>
    </source>
</evidence>
<feature type="transmembrane region" description="Helical" evidence="1">
    <location>
        <begin position="113"/>
        <end position="133"/>
    </location>
</feature>
<organism evidence="3 4">
    <name type="scientific">candidate division WWE3 bacterium RBG_19FT_COMBO_34_6</name>
    <dbReference type="NCBI Taxonomy" id="1802612"/>
    <lineage>
        <taxon>Bacteria</taxon>
        <taxon>Katanobacteria</taxon>
    </lineage>
</organism>
<evidence type="ECO:0000313" key="3">
    <source>
        <dbReference type="EMBL" id="OGC45388.1"/>
    </source>
</evidence>
<protein>
    <recommendedName>
        <fullName evidence="2">Glycosyl transferase family 1 domain-containing protein</fullName>
    </recommendedName>
</protein>
<keyword evidence="1" id="KW-0472">Membrane</keyword>
<dbReference type="AlphaFoldDB" id="A0A1F4UK80"/>
<dbReference type="GO" id="GO:0016757">
    <property type="term" value="F:glycosyltransferase activity"/>
    <property type="evidence" value="ECO:0007669"/>
    <property type="project" value="InterPro"/>
</dbReference>
<keyword evidence="1" id="KW-0812">Transmembrane</keyword>
<reference evidence="3 4" key="1">
    <citation type="journal article" date="2016" name="Nat. Commun.">
        <title>Thousands of microbial genomes shed light on interconnected biogeochemical processes in an aquifer system.</title>
        <authorList>
            <person name="Anantharaman K."/>
            <person name="Brown C.T."/>
            <person name="Hug L.A."/>
            <person name="Sharon I."/>
            <person name="Castelle C.J."/>
            <person name="Probst A.J."/>
            <person name="Thomas B.C."/>
            <person name="Singh A."/>
            <person name="Wilkins M.J."/>
            <person name="Karaoz U."/>
            <person name="Brodie E.L."/>
            <person name="Williams K.H."/>
            <person name="Hubbard S.S."/>
            <person name="Banfield J.F."/>
        </authorList>
    </citation>
    <scope>NUCLEOTIDE SEQUENCE [LARGE SCALE GENOMIC DNA]</scope>
</reference>
<accession>A0A1F4UK80</accession>
<dbReference type="Proteomes" id="UP000178615">
    <property type="component" value="Unassembled WGS sequence"/>
</dbReference>
<comment type="caution">
    <text evidence="3">The sequence shown here is derived from an EMBL/GenBank/DDBJ whole genome shotgun (WGS) entry which is preliminary data.</text>
</comment>
<dbReference type="SUPFAM" id="SSF53756">
    <property type="entry name" value="UDP-Glycosyltransferase/glycogen phosphorylase"/>
    <property type="match status" value="1"/>
</dbReference>
<dbReference type="InterPro" id="IPR001296">
    <property type="entry name" value="Glyco_trans_1"/>
</dbReference>
<keyword evidence="1" id="KW-1133">Transmembrane helix</keyword>
<dbReference type="PANTHER" id="PTHR12526">
    <property type="entry name" value="GLYCOSYLTRANSFERASE"/>
    <property type="match status" value="1"/>
</dbReference>
<gene>
    <name evidence="3" type="ORF">A2V49_03655</name>
</gene>
<evidence type="ECO:0000256" key="1">
    <source>
        <dbReference type="SAM" id="Phobius"/>
    </source>
</evidence>
<proteinExistence type="predicted"/>
<dbReference type="Gene3D" id="3.40.50.2000">
    <property type="entry name" value="Glycogen Phosphorylase B"/>
    <property type="match status" value="2"/>
</dbReference>